<evidence type="ECO:0000256" key="4">
    <source>
        <dbReference type="ARBA" id="ARBA00022771"/>
    </source>
</evidence>
<keyword evidence="6" id="KW-0539">Nucleus</keyword>
<dbReference type="AlphaFoldDB" id="A0A0D2JQV0"/>
<dbReference type="Proteomes" id="UP000053411">
    <property type="component" value="Unassembled WGS sequence"/>
</dbReference>
<dbReference type="EMBL" id="KN848080">
    <property type="protein sequence ID" value="KIX95737.1"/>
    <property type="molecule type" value="Genomic_DNA"/>
</dbReference>
<evidence type="ECO:0000256" key="6">
    <source>
        <dbReference type="ARBA" id="ARBA00023242"/>
    </source>
</evidence>
<accession>A0A0D2JQV0</accession>
<dbReference type="GO" id="GO:0005634">
    <property type="term" value="C:nucleus"/>
    <property type="evidence" value="ECO:0007669"/>
    <property type="project" value="UniProtKB-SubCell"/>
</dbReference>
<evidence type="ECO:0000256" key="5">
    <source>
        <dbReference type="ARBA" id="ARBA00022833"/>
    </source>
</evidence>
<evidence type="ECO:0000256" key="3">
    <source>
        <dbReference type="ARBA" id="ARBA00022737"/>
    </source>
</evidence>
<comment type="subcellular location">
    <subcellularLocation>
        <location evidence="1">Nucleus</location>
    </subcellularLocation>
</comment>
<dbReference type="RefSeq" id="XP_016629860.1">
    <property type="nucleotide sequence ID" value="XM_016778941.1"/>
</dbReference>
<keyword evidence="8" id="KW-1185">Reference proteome</keyword>
<sequence length="350" mass="38937">MCDDSNHRPTRTKPASSSHKICIPFLLNWASPTSGLTDTFKPTSDDLVVHASPRSHDDIAFRPEAGTEFNDYLPLPLTLDDSLIDFGLDAGVSAPLSPSFILGMPDQMSLSAIFPVIDRRQDQDPIVSLTEQVDSPYPFNDSGMDRNLSAEFADHLTALTLSLPQNHPEHAPSLNLALGMSTLSSINISRFLQLYFHHWNRHSPIVHPGTFDVLNASLPLLFVMTLTGALFSLSPDAVTVARSMLELAEEFAFRDSDFQKVASGTFPEGVDQRRRALQAFQAAFCAAQLQLREGNMWKRKCVRTFRFDQIICAVRTMGLHNGDLLTLDVSSKDTGLSDWNRFAEDESRLR</sequence>
<dbReference type="STRING" id="1442371.A0A0D2JQV0"/>
<gene>
    <name evidence="7" type="ORF">Z520_08445</name>
</gene>
<keyword evidence="5" id="KW-0862">Zinc</keyword>
<evidence type="ECO:0000313" key="7">
    <source>
        <dbReference type="EMBL" id="KIX95737.1"/>
    </source>
</evidence>
<dbReference type="InterPro" id="IPR051059">
    <property type="entry name" value="VerF-like"/>
</dbReference>
<dbReference type="OrthoDB" id="654211at2759"/>
<keyword evidence="4" id="KW-0863">Zinc-finger</keyword>
<dbReference type="PANTHER" id="PTHR40626">
    <property type="entry name" value="MIP31509P"/>
    <property type="match status" value="1"/>
</dbReference>
<dbReference type="GO" id="GO:0000785">
    <property type="term" value="C:chromatin"/>
    <property type="evidence" value="ECO:0007669"/>
    <property type="project" value="TreeGrafter"/>
</dbReference>
<evidence type="ECO:0008006" key="9">
    <source>
        <dbReference type="Google" id="ProtNLM"/>
    </source>
</evidence>
<dbReference type="PANTHER" id="PTHR40626:SF11">
    <property type="entry name" value="ZINC FINGER PROTEIN YPR022C"/>
    <property type="match status" value="1"/>
</dbReference>
<evidence type="ECO:0000256" key="1">
    <source>
        <dbReference type="ARBA" id="ARBA00004123"/>
    </source>
</evidence>
<reference evidence="7 8" key="1">
    <citation type="submission" date="2015-01" db="EMBL/GenBank/DDBJ databases">
        <title>The Genome Sequence of Fonsecaea multimorphosa CBS 102226.</title>
        <authorList>
            <consortium name="The Broad Institute Genomics Platform"/>
            <person name="Cuomo C."/>
            <person name="de Hoog S."/>
            <person name="Gorbushina A."/>
            <person name="Stielow B."/>
            <person name="Teixiera M."/>
            <person name="Abouelleil A."/>
            <person name="Chapman S.B."/>
            <person name="Priest M."/>
            <person name="Young S.K."/>
            <person name="Wortman J."/>
            <person name="Nusbaum C."/>
            <person name="Birren B."/>
        </authorList>
    </citation>
    <scope>NUCLEOTIDE SEQUENCE [LARGE SCALE GENOMIC DNA]</scope>
    <source>
        <strain evidence="7 8">CBS 102226</strain>
    </source>
</reference>
<evidence type="ECO:0000256" key="2">
    <source>
        <dbReference type="ARBA" id="ARBA00022723"/>
    </source>
</evidence>
<evidence type="ECO:0000313" key="8">
    <source>
        <dbReference type="Proteomes" id="UP000053411"/>
    </source>
</evidence>
<name>A0A0D2JQV0_9EURO</name>
<dbReference type="GO" id="GO:0000978">
    <property type="term" value="F:RNA polymerase II cis-regulatory region sequence-specific DNA binding"/>
    <property type="evidence" value="ECO:0007669"/>
    <property type="project" value="InterPro"/>
</dbReference>
<organism evidence="7 8">
    <name type="scientific">Fonsecaea multimorphosa CBS 102226</name>
    <dbReference type="NCBI Taxonomy" id="1442371"/>
    <lineage>
        <taxon>Eukaryota</taxon>
        <taxon>Fungi</taxon>
        <taxon>Dikarya</taxon>
        <taxon>Ascomycota</taxon>
        <taxon>Pezizomycotina</taxon>
        <taxon>Eurotiomycetes</taxon>
        <taxon>Chaetothyriomycetidae</taxon>
        <taxon>Chaetothyriales</taxon>
        <taxon>Herpotrichiellaceae</taxon>
        <taxon>Fonsecaea</taxon>
    </lineage>
</organism>
<proteinExistence type="predicted"/>
<dbReference type="GO" id="GO:0000981">
    <property type="term" value="F:DNA-binding transcription factor activity, RNA polymerase II-specific"/>
    <property type="evidence" value="ECO:0007669"/>
    <property type="project" value="InterPro"/>
</dbReference>
<dbReference type="GeneID" id="27714191"/>
<keyword evidence="2" id="KW-0479">Metal-binding</keyword>
<dbReference type="VEuPathDB" id="FungiDB:Z520_08445"/>
<keyword evidence="3" id="KW-0677">Repeat</keyword>
<protein>
    <recommendedName>
        <fullName evidence="9">Transcription factor domain-containing protein</fullName>
    </recommendedName>
</protein>
<dbReference type="GO" id="GO:0008270">
    <property type="term" value="F:zinc ion binding"/>
    <property type="evidence" value="ECO:0007669"/>
    <property type="project" value="UniProtKB-KW"/>
</dbReference>